<evidence type="ECO:0000256" key="4">
    <source>
        <dbReference type="SAM" id="MobiDB-lite"/>
    </source>
</evidence>
<evidence type="ECO:0000256" key="3">
    <source>
        <dbReference type="SAM" id="Coils"/>
    </source>
</evidence>
<dbReference type="InterPro" id="IPR058625">
    <property type="entry name" value="MdtA-like_BSH"/>
</dbReference>
<dbReference type="SUPFAM" id="SSF111369">
    <property type="entry name" value="HlyD-like secretion proteins"/>
    <property type="match status" value="1"/>
</dbReference>
<protein>
    <submittedName>
        <fullName evidence="8">Uncharacterized protein</fullName>
    </submittedName>
</protein>
<feature type="domain" description="Multidrug resistance protein MdtA-like barrel-sandwich hybrid" evidence="6">
    <location>
        <begin position="93"/>
        <end position="276"/>
    </location>
</feature>
<evidence type="ECO:0000313" key="8">
    <source>
        <dbReference type="EMBL" id="BAY68769.1"/>
    </source>
</evidence>
<dbReference type="Proteomes" id="UP000217507">
    <property type="component" value="Chromosome"/>
</dbReference>
<evidence type="ECO:0000259" key="7">
    <source>
        <dbReference type="Pfam" id="PF25944"/>
    </source>
</evidence>
<dbReference type="InterPro" id="IPR006143">
    <property type="entry name" value="RND_pump_MFP"/>
</dbReference>
<feature type="domain" description="Multidrug resistance protein MdtA-like beta-barrel" evidence="7">
    <location>
        <begin position="298"/>
        <end position="353"/>
    </location>
</feature>
<keyword evidence="5" id="KW-0812">Transmembrane</keyword>
<dbReference type="PANTHER" id="PTHR30469">
    <property type="entry name" value="MULTIDRUG RESISTANCE PROTEIN MDTA"/>
    <property type="match status" value="1"/>
</dbReference>
<dbReference type="InterPro" id="IPR058626">
    <property type="entry name" value="MdtA-like_b-barrel"/>
</dbReference>
<evidence type="ECO:0000256" key="5">
    <source>
        <dbReference type="SAM" id="Phobius"/>
    </source>
</evidence>
<keyword evidence="5" id="KW-1133">Transmembrane helix</keyword>
<dbReference type="PANTHER" id="PTHR30469:SF39">
    <property type="entry name" value="SLL0180 PROTEIN"/>
    <property type="match status" value="1"/>
</dbReference>
<dbReference type="Pfam" id="PF25917">
    <property type="entry name" value="BSH_RND"/>
    <property type="match status" value="1"/>
</dbReference>
<feature type="coiled-coil region" evidence="3">
    <location>
        <begin position="193"/>
        <end position="241"/>
    </location>
</feature>
<reference evidence="8 9" key="1">
    <citation type="submission" date="2017-06" db="EMBL/GenBank/DDBJ databases">
        <title>Genome sequencing of cyanobaciteial culture collection at National Institute for Environmental Studies (NIES).</title>
        <authorList>
            <person name="Hirose Y."/>
            <person name="Shimura Y."/>
            <person name="Fujisawa T."/>
            <person name="Nakamura Y."/>
            <person name="Kawachi M."/>
        </authorList>
    </citation>
    <scope>NUCLEOTIDE SEQUENCE [LARGE SCALE GENOMIC DNA]</scope>
    <source>
        <strain evidence="8 9">NIES-23</strain>
    </source>
</reference>
<dbReference type="NCBIfam" id="TIGR01730">
    <property type="entry name" value="RND_mfp"/>
    <property type="match status" value="1"/>
</dbReference>
<dbReference type="EMBL" id="AP018216">
    <property type="protein sequence ID" value="BAY68769.1"/>
    <property type="molecule type" value="Genomic_DNA"/>
</dbReference>
<evidence type="ECO:0000256" key="1">
    <source>
        <dbReference type="ARBA" id="ARBA00004236"/>
    </source>
</evidence>
<sequence>MSSSEPQTDFRDNLPQEPPEPPPKQRRWLRLLLAAILLLGGGTAIVWRLLTPSDRPPATAEAQPPGVRVKTSPVQVGTIEESTDFVASLESRRSVTLQPRVQGQVTQIFVRSGDAIASGAAVIQIDPRQQQAAVISNDAATQASKAQLENANATLKSLEAERLSNVADVRLNQQEYDRYASLADQGAVSRQTKDQYANRLATARANLNAIESRIQAQKASIAQAQKSVQQAQANTDEQQVQLQFYRITAPFEGTVGNIPVKIGDFVNSSTPLLTITQNRPLEVNISVPLERGPQLRQGMPVEIMNTQGQTLGTSRVFFIAPNASNETQSILVKALYNNSNGQLRADQLVRARVIWNQRTGVLIPITAVTRIAGETFVYVTQTEKTPQGTSQLVARQKRVQLGDIRGNNYQIIKGLQPTDTIVTSGLLNLRDGVPIVPES</sequence>
<evidence type="ECO:0000259" key="6">
    <source>
        <dbReference type="Pfam" id="PF25917"/>
    </source>
</evidence>
<organism evidence="8 9">
    <name type="scientific">Trichormus variabilis NIES-23</name>
    <dbReference type="NCBI Taxonomy" id="1973479"/>
    <lineage>
        <taxon>Bacteria</taxon>
        <taxon>Bacillati</taxon>
        <taxon>Cyanobacteriota</taxon>
        <taxon>Cyanophyceae</taxon>
        <taxon>Nostocales</taxon>
        <taxon>Nostocaceae</taxon>
        <taxon>Trichormus</taxon>
    </lineage>
</organism>
<accession>A0A1Z4KIG0</accession>
<evidence type="ECO:0000313" key="9">
    <source>
        <dbReference type="Proteomes" id="UP000217507"/>
    </source>
</evidence>
<comment type="subcellular location">
    <subcellularLocation>
        <location evidence="1">Cell membrane</location>
    </subcellularLocation>
</comment>
<keyword evidence="3" id="KW-0175">Coiled coil</keyword>
<dbReference type="AlphaFoldDB" id="A0A1Z4KIG0"/>
<gene>
    <name evidence="8" type="ORF">NIES23_15580</name>
</gene>
<dbReference type="FunFam" id="2.40.420.20:FF:000007">
    <property type="entry name" value="HAE1 family efflux pump MFP component"/>
    <property type="match status" value="1"/>
</dbReference>
<dbReference type="Gene3D" id="1.10.287.470">
    <property type="entry name" value="Helix hairpin bin"/>
    <property type="match status" value="1"/>
</dbReference>
<dbReference type="Gene3D" id="2.40.50.100">
    <property type="match status" value="1"/>
</dbReference>
<evidence type="ECO:0000256" key="2">
    <source>
        <dbReference type="ARBA" id="ARBA00009477"/>
    </source>
</evidence>
<dbReference type="Pfam" id="PF25944">
    <property type="entry name" value="Beta-barrel_RND"/>
    <property type="match status" value="1"/>
</dbReference>
<keyword evidence="5" id="KW-0472">Membrane</keyword>
<dbReference type="Gene3D" id="2.40.30.170">
    <property type="match status" value="1"/>
</dbReference>
<dbReference type="GO" id="GO:1990281">
    <property type="term" value="C:efflux pump complex"/>
    <property type="evidence" value="ECO:0007669"/>
    <property type="project" value="TreeGrafter"/>
</dbReference>
<feature type="region of interest" description="Disordered" evidence="4">
    <location>
        <begin position="1"/>
        <end position="23"/>
    </location>
</feature>
<feature type="transmembrane region" description="Helical" evidence="5">
    <location>
        <begin position="31"/>
        <end position="50"/>
    </location>
</feature>
<comment type="similarity">
    <text evidence="2">Belongs to the membrane fusion protein (MFP) (TC 8.A.1) family.</text>
</comment>
<dbReference type="Gene3D" id="2.40.420.20">
    <property type="match status" value="1"/>
</dbReference>
<proteinExistence type="inferred from homology"/>
<name>A0A1Z4KIG0_ANAVA</name>
<dbReference type="GO" id="GO:0015562">
    <property type="term" value="F:efflux transmembrane transporter activity"/>
    <property type="evidence" value="ECO:0007669"/>
    <property type="project" value="TreeGrafter"/>
</dbReference>